<name>A0A1D1V612_RAMVA</name>
<protein>
    <submittedName>
        <fullName evidence="1">Uncharacterized protein</fullName>
    </submittedName>
</protein>
<evidence type="ECO:0000313" key="1">
    <source>
        <dbReference type="EMBL" id="GAU97156.1"/>
    </source>
</evidence>
<sequence length="84" mass="9212">LAFEKSTRCDKITLISSETNIDETYSKWGRGCCADANGKTLSALERLKEDNVRRMACGSWLDATVFSQNDIRGIDCPDCSDGGT</sequence>
<gene>
    <name evidence="1" type="primary">RvY_08507-1</name>
    <name evidence="1" type="synonym">RvY_08507.1</name>
    <name evidence="1" type="ORF">RvY_08507</name>
</gene>
<dbReference type="EMBL" id="BDGG01000004">
    <property type="protein sequence ID" value="GAU97156.1"/>
    <property type="molecule type" value="Genomic_DNA"/>
</dbReference>
<comment type="caution">
    <text evidence="1">The sequence shown here is derived from an EMBL/GenBank/DDBJ whole genome shotgun (WGS) entry which is preliminary data.</text>
</comment>
<accession>A0A1D1V612</accession>
<evidence type="ECO:0000313" key="2">
    <source>
        <dbReference type="Proteomes" id="UP000186922"/>
    </source>
</evidence>
<dbReference type="Proteomes" id="UP000186922">
    <property type="component" value="Unassembled WGS sequence"/>
</dbReference>
<dbReference type="AlphaFoldDB" id="A0A1D1V612"/>
<organism evidence="1 2">
    <name type="scientific">Ramazzottius varieornatus</name>
    <name type="common">Water bear</name>
    <name type="synonym">Tardigrade</name>
    <dbReference type="NCBI Taxonomy" id="947166"/>
    <lineage>
        <taxon>Eukaryota</taxon>
        <taxon>Metazoa</taxon>
        <taxon>Ecdysozoa</taxon>
        <taxon>Tardigrada</taxon>
        <taxon>Eutardigrada</taxon>
        <taxon>Parachela</taxon>
        <taxon>Hypsibioidea</taxon>
        <taxon>Ramazzottiidae</taxon>
        <taxon>Ramazzottius</taxon>
    </lineage>
</organism>
<keyword evidence="2" id="KW-1185">Reference proteome</keyword>
<proteinExistence type="predicted"/>
<reference evidence="1 2" key="1">
    <citation type="journal article" date="2016" name="Nat. Commun.">
        <title>Extremotolerant tardigrade genome and improved radiotolerance of human cultured cells by tardigrade-unique protein.</title>
        <authorList>
            <person name="Hashimoto T."/>
            <person name="Horikawa D.D."/>
            <person name="Saito Y."/>
            <person name="Kuwahara H."/>
            <person name="Kozuka-Hata H."/>
            <person name="Shin-I T."/>
            <person name="Minakuchi Y."/>
            <person name="Ohishi K."/>
            <person name="Motoyama A."/>
            <person name="Aizu T."/>
            <person name="Enomoto A."/>
            <person name="Kondo K."/>
            <person name="Tanaka S."/>
            <person name="Hara Y."/>
            <person name="Koshikawa S."/>
            <person name="Sagara H."/>
            <person name="Miura T."/>
            <person name="Yokobori S."/>
            <person name="Miyagawa K."/>
            <person name="Suzuki Y."/>
            <person name="Kubo T."/>
            <person name="Oyama M."/>
            <person name="Kohara Y."/>
            <person name="Fujiyama A."/>
            <person name="Arakawa K."/>
            <person name="Katayama T."/>
            <person name="Toyoda A."/>
            <person name="Kunieda T."/>
        </authorList>
    </citation>
    <scope>NUCLEOTIDE SEQUENCE [LARGE SCALE GENOMIC DNA]</scope>
    <source>
        <strain evidence="1 2">YOKOZUNA-1</strain>
    </source>
</reference>
<feature type="non-terminal residue" evidence="1">
    <location>
        <position position="1"/>
    </location>
</feature>